<gene>
    <name evidence="2" type="ORF">LCGC14_1558540</name>
</gene>
<dbReference type="EMBL" id="LAZR01012011">
    <property type="protein sequence ID" value="KKM47458.1"/>
    <property type="molecule type" value="Genomic_DNA"/>
</dbReference>
<organism evidence="2">
    <name type="scientific">marine sediment metagenome</name>
    <dbReference type="NCBI Taxonomy" id="412755"/>
    <lineage>
        <taxon>unclassified sequences</taxon>
        <taxon>metagenomes</taxon>
        <taxon>ecological metagenomes</taxon>
    </lineage>
</organism>
<sequence length="265" mass="29526">MLITQTGTYLGYASSHGVDQSSGGYPQLVLQCEATHFYDGDVEDYVEIEPQELRAFLVLYGKDQKPLRNCEQVKKTFGWDGLSFQALAEMDLSEIRFLFRVEDNFYNDNTTQQVSWIDVDTASPTRQISSLDTKELQDLDAKFGLAKVGKKTDTKKPTGKPTLPKTSTKKKTSKPETPKTSKAPAAGPLTEIINEAEEKTGSTTRDDAWNYISEQIPEAALSTKERAVAWSKAIEKIHGGPDDDTLTGEEWFQVQCLIIGETIPF</sequence>
<comment type="caution">
    <text evidence="2">The sequence shown here is derived from an EMBL/GenBank/DDBJ whole genome shotgun (WGS) entry which is preliminary data.</text>
</comment>
<dbReference type="AlphaFoldDB" id="A0A0F9J995"/>
<reference evidence="2" key="1">
    <citation type="journal article" date="2015" name="Nature">
        <title>Complex archaea that bridge the gap between prokaryotes and eukaryotes.</title>
        <authorList>
            <person name="Spang A."/>
            <person name="Saw J.H."/>
            <person name="Jorgensen S.L."/>
            <person name="Zaremba-Niedzwiedzka K."/>
            <person name="Martijn J."/>
            <person name="Lind A.E."/>
            <person name="van Eijk R."/>
            <person name="Schleper C."/>
            <person name="Guy L."/>
            <person name="Ettema T.J."/>
        </authorList>
    </citation>
    <scope>NUCLEOTIDE SEQUENCE</scope>
</reference>
<evidence type="ECO:0000256" key="1">
    <source>
        <dbReference type="SAM" id="MobiDB-lite"/>
    </source>
</evidence>
<feature type="region of interest" description="Disordered" evidence="1">
    <location>
        <begin position="150"/>
        <end position="206"/>
    </location>
</feature>
<protein>
    <submittedName>
        <fullName evidence="2">Uncharacterized protein</fullName>
    </submittedName>
</protein>
<evidence type="ECO:0000313" key="2">
    <source>
        <dbReference type="EMBL" id="KKM47458.1"/>
    </source>
</evidence>
<feature type="compositionally biased region" description="Basic and acidic residues" evidence="1">
    <location>
        <begin position="196"/>
        <end position="206"/>
    </location>
</feature>
<proteinExistence type="predicted"/>
<accession>A0A0F9J995</accession>
<name>A0A0F9J995_9ZZZZ</name>